<comment type="catalytic activity">
    <reaction evidence="2">
        <text>a ribonucleoside 5'-diphosphate + ATP = a ribonucleoside 5'-triphosphate + ADP</text>
        <dbReference type="Rhea" id="RHEA:18113"/>
        <dbReference type="ChEBI" id="CHEBI:30616"/>
        <dbReference type="ChEBI" id="CHEBI:57930"/>
        <dbReference type="ChEBI" id="CHEBI:61557"/>
        <dbReference type="ChEBI" id="CHEBI:456216"/>
        <dbReference type="EC" id="2.7.4.6"/>
    </reaction>
</comment>
<dbReference type="InParanoid" id="A0A2V0PI64"/>
<evidence type="ECO:0000256" key="5">
    <source>
        <dbReference type="ARBA" id="ARBA00022490"/>
    </source>
</evidence>
<dbReference type="AlphaFoldDB" id="A0A2V0PI64"/>
<dbReference type="CDD" id="cd04412">
    <property type="entry name" value="NDPk7B"/>
    <property type="match status" value="1"/>
</dbReference>
<gene>
    <name evidence="10" type="ORF">Rsub_11774</name>
</gene>
<keyword evidence="5" id="KW-0963">Cytoplasm</keyword>
<comment type="subcellular location">
    <subcellularLocation>
        <location evidence="3">Cell projection</location>
        <location evidence="3">Cilium</location>
    </subcellularLocation>
    <subcellularLocation>
        <location evidence="4">Cytoplasm</location>
        <location evidence="4">Cytoskeleton</location>
    </subcellularLocation>
</comment>
<keyword evidence="6" id="KW-0206">Cytoskeleton</keyword>
<evidence type="ECO:0000259" key="9">
    <source>
        <dbReference type="PROSITE" id="PS51336"/>
    </source>
</evidence>
<dbReference type="InterPro" id="IPR034907">
    <property type="entry name" value="NDK-like_dom"/>
</dbReference>
<evidence type="ECO:0000313" key="11">
    <source>
        <dbReference type="Proteomes" id="UP000247498"/>
    </source>
</evidence>
<dbReference type="SMART" id="SM00562">
    <property type="entry name" value="NDK"/>
    <property type="match status" value="1"/>
</dbReference>
<evidence type="ECO:0000256" key="2">
    <source>
        <dbReference type="ARBA" id="ARBA00000937"/>
    </source>
</evidence>
<reference evidence="10 11" key="1">
    <citation type="journal article" date="2018" name="Sci. Rep.">
        <title>Raphidocelis subcapitata (=Pseudokirchneriella subcapitata) provides an insight into genome evolution and environmental adaptations in the Sphaeropleales.</title>
        <authorList>
            <person name="Suzuki S."/>
            <person name="Yamaguchi H."/>
            <person name="Nakajima N."/>
            <person name="Kawachi M."/>
        </authorList>
    </citation>
    <scope>NUCLEOTIDE SEQUENCE [LARGE SCALE GENOMIC DNA]</scope>
    <source>
        <strain evidence="10 11">NIES-35</strain>
    </source>
</reference>
<keyword evidence="10" id="KW-0808">Transferase</keyword>
<dbReference type="STRING" id="307507.A0A2V0PI64"/>
<dbReference type="Gene3D" id="3.30.70.141">
    <property type="entry name" value="Nucleoside diphosphate kinase-like domain"/>
    <property type="match status" value="2"/>
</dbReference>
<evidence type="ECO:0000256" key="8">
    <source>
        <dbReference type="PROSITE-ProRule" id="PRU00706"/>
    </source>
</evidence>
<evidence type="ECO:0000256" key="3">
    <source>
        <dbReference type="ARBA" id="ARBA00004138"/>
    </source>
</evidence>
<sequence length="374" mass="39555">MDPLVRLAFEAEWLDPSSGVLWRYQLFFYPVTGEVEMFDIKNRRHFLKRIRCDGLAADQFFVSAKVTVFSRALVITAYGDEATRRAIEARVERTLVLILPEAVDHTGQILDALHYAEDGSPSGDGKAASSEGPLRVANLRMAALSPAQAAEFAAGAPDAEPLAAALRRGPVVVLEVVGSRASARCAAAISAGGVLRCSPSPEAAAREAAFLFGPGRAQAMRSGPDSGAPSSVAIIKPHLLRERREGQALAAIQDQFAVTALRLLRLDRGAAGEFLEAYRGPLPAGEWGAAVEELASGPCLAVQVAPRGALGGDAVERLRALCGPPDPEIGRALRPASLRARLGKSKALNGLHCTDLAEDAGLESSYIFGGAWDE</sequence>
<comment type="similarity">
    <text evidence="8">Belongs to the NDK family.</text>
</comment>
<dbReference type="OrthoDB" id="2162449at2759"/>
<keyword evidence="10" id="KW-0418">Kinase</keyword>
<organism evidence="10 11">
    <name type="scientific">Raphidocelis subcapitata</name>
    <dbReference type="NCBI Taxonomy" id="307507"/>
    <lineage>
        <taxon>Eukaryota</taxon>
        <taxon>Viridiplantae</taxon>
        <taxon>Chlorophyta</taxon>
        <taxon>core chlorophytes</taxon>
        <taxon>Chlorophyceae</taxon>
        <taxon>CS clade</taxon>
        <taxon>Sphaeropleales</taxon>
        <taxon>Selenastraceae</taxon>
        <taxon>Raphidocelis</taxon>
    </lineage>
</organism>
<dbReference type="InterPro" id="IPR036850">
    <property type="entry name" value="NDK-like_dom_sf"/>
</dbReference>
<dbReference type="PROSITE" id="PS51374">
    <property type="entry name" value="NDPK_LIKE"/>
    <property type="match status" value="2"/>
</dbReference>
<proteinExistence type="inferred from homology"/>
<dbReference type="GO" id="GO:0005879">
    <property type="term" value="C:axonemal microtubule"/>
    <property type="evidence" value="ECO:0007669"/>
    <property type="project" value="TreeGrafter"/>
</dbReference>
<name>A0A2V0PI64_9CHLO</name>
<dbReference type="Pfam" id="PF00334">
    <property type="entry name" value="NDK"/>
    <property type="match status" value="1"/>
</dbReference>
<protein>
    <submittedName>
        <fullName evidence="10">Nucleoside diphosphate kinase</fullName>
    </submittedName>
</protein>
<dbReference type="PANTHER" id="PTHR43109:SF2">
    <property type="entry name" value="NUCLEOSIDE DIPHOSPHATE KINASE 7"/>
    <property type="match status" value="1"/>
</dbReference>
<evidence type="ECO:0000256" key="7">
    <source>
        <dbReference type="ARBA" id="ARBA00023273"/>
    </source>
</evidence>
<dbReference type="InterPro" id="IPR037993">
    <property type="entry name" value="NDPk7B"/>
</dbReference>
<keyword evidence="11" id="KW-1185">Reference proteome</keyword>
<dbReference type="GO" id="GO:0004550">
    <property type="term" value="F:nucleoside diphosphate kinase activity"/>
    <property type="evidence" value="ECO:0007669"/>
    <property type="project" value="UniProtKB-EC"/>
</dbReference>
<dbReference type="PANTHER" id="PTHR43109">
    <property type="entry name" value="NUCLEOSIDE DIPHOSPHATE KINASE 7"/>
    <property type="match status" value="1"/>
</dbReference>
<comment type="caution">
    <text evidence="10">The sequence shown here is derived from an EMBL/GenBank/DDBJ whole genome shotgun (WGS) entry which is preliminary data.</text>
</comment>
<evidence type="ECO:0000256" key="6">
    <source>
        <dbReference type="ARBA" id="ARBA00023212"/>
    </source>
</evidence>
<evidence type="ECO:0000256" key="1">
    <source>
        <dbReference type="ARBA" id="ARBA00000082"/>
    </source>
</evidence>
<dbReference type="EMBL" id="BDRX01000151">
    <property type="protein sequence ID" value="GBF99249.1"/>
    <property type="molecule type" value="Genomic_DNA"/>
</dbReference>
<dbReference type="InterPro" id="IPR006602">
    <property type="entry name" value="DM10_dom"/>
</dbReference>
<dbReference type="Proteomes" id="UP000247498">
    <property type="component" value="Unassembled WGS sequence"/>
</dbReference>
<dbReference type="SMART" id="SM00676">
    <property type="entry name" value="DM10"/>
    <property type="match status" value="1"/>
</dbReference>
<comment type="caution">
    <text evidence="8">Lacks conserved residue(s) required for the propagation of feature annotation.</text>
</comment>
<comment type="catalytic activity">
    <reaction evidence="1">
        <text>a 2'-deoxyribonucleoside 5'-diphosphate + ATP = a 2'-deoxyribonucleoside 5'-triphosphate + ADP</text>
        <dbReference type="Rhea" id="RHEA:44640"/>
        <dbReference type="ChEBI" id="CHEBI:30616"/>
        <dbReference type="ChEBI" id="CHEBI:61560"/>
        <dbReference type="ChEBI" id="CHEBI:73316"/>
        <dbReference type="ChEBI" id="CHEBI:456216"/>
        <dbReference type="EC" id="2.7.4.6"/>
    </reaction>
</comment>
<accession>A0A2V0PI64</accession>
<dbReference type="PROSITE" id="PS51336">
    <property type="entry name" value="DM10"/>
    <property type="match status" value="1"/>
</dbReference>
<evidence type="ECO:0000256" key="4">
    <source>
        <dbReference type="ARBA" id="ARBA00004245"/>
    </source>
</evidence>
<dbReference type="SUPFAM" id="SSF54919">
    <property type="entry name" value="Nucleoside diphosphate kinase, NDK"/>
    <property type="match status" value="2"/>
</dbReference>
<evidence type="ECO:0000313" key="10">
    <source>
        <dbReference type="EMBL" id="GBF99249.1"/>
    </source>
</evidence>
<feature type="domain" description="DM10" evidence="9">
    <location>
        <begin position="3"/>
        <end position="91"/>
    </location>
</feature>
<keyword evidence="7" id="KW-0966">Cell projection</keyword>